<evidence type="ECO:0000256" key="1">
    <source>
        <dbReference type="SAM" id="SignalP"/>
    </source>
</evidence>
<gene>
    <name evidence="2" type="ORF">SAMN05216217_10239</name>
</gene>
<feature type="chain" id="PRO_5017176910" evidence="1">
    <location>
        <begin position="25"/>
        <end position="195"/>
    </location>
</feature>
<dbReference type="AlphaFoldDB" id="A0A1I4P0G4"/>
<reference evidence="3" key="1">
    <citation type="submission" date="2016-10" db="EMBL/GenBank/DDBJ databases">
        <authorList>
            <person name="Varghese N."/>
            <person name="Submissions S."/>
        </authorList>
    </citation>
    <scope>NUCLEOTIDE SEQUENCE [LARGE SCALE GENOMIC DNA]</scope>
    <source>
        <strain evidence="3">DSM 24213</strain>
    </source>
</reference>
<keyword evidence="3" id="KW-1185">Reference proteome</keyword>
<name>A0A1I4P0G4_9GAMM</name>
<sequence length="195" mass="20999">MGIRKGLMAALLMGSALLVGCAHSPQQLNVQPQVQVPLNPVASRQPVVVVVQDTRPSKVLGTRGGIYPESSNITISEQSIGLIRQQVEGAVRQLGFSVVPEGTPNANRLTVSLAELRYQSPKDGAYVTQADISAAFVAEARSSSQQYQGRYGASAQHRFGYAPNQATNTRLVTEVMNDALTRVFKDPAIVQILQR</sequence>
<evidence type="ECO:0000313" key="3">
    <source>
        <dbReference type="Proteomes" id="UP000243629"/>
    </source>
</evidence>
<feature type="signal peptide" evidence="1">
    <location>
        <begin position="1"/>
        <end position="24"/>
    </location>
</feature>
<dbReference type="RefSeq" id="WP_093472260.1">
    <property type="nucleotide sequence ID" value="NZ_FOUI01000002.1"/>
</dbReference>
<keyword evidence="2" id="KW-0449">Lipoprotein</keyword>
<keyword evidence="1" id="KW-0732">Signal</keyword>
<dbReference type="Pfam" id="PF03923">
    <property type="entry name" value="Lipoprotein_16"/>
    <property type="match status" value="1"/>
</dbReference>
<dbReference type="InterPro" id="IPR005619">
    <property type="entry name" value="Uncharacterised_YajG"/>
</dbReference>
<accession>A0A1I4P0G4</accession>
<proteinExistence type="predicted"/>
<dbReference type="Proteomes" id="UP000243629">
    <property type="component" value="Unassembled WGS sequence"/>
</dbReference>
<dbReference type="EMBL" id="FOUI01000002">
    <property type="protein sequence ID" value="SFM21165.1"/>
    <property type="molecule type" value="Genomic_DNA"/>
</dbReference>
<dbReference type="PROSITE" id="PS51257">
    <property type="entry name" value="PROKAR_LIPOPROTEIN"/>
    <property type="match status" value="1"/>
</dbReference>
<organism evidence="2 3">
    <name type="scientific">Halopseudomonas yangmingensis</name>
    <dbReference type="NCBI Taxonomy" id="1720063"/>
    <lineage>
        <taxon>Bacteria</taxon>
        <taxon>Pseudomonadati</taxon>
        <taxon>Pseudomonadota</taxon>
        <taxon>Gammaproteobacteria</taxon>
        <taxon>Pseudomonadales</taxon>
        <taxon>Pseudomonadaceae</taxon>
        <taxon>Halopseudomonas</taxon>
    </lineage>
</organism>
<dbReference type="OrthoDB" id="5740854at2"/>
<evidence type="ECO:0000313" key="2">
    <source>
        <dbReference type="EMBL" id="SFM21165.1"/>
    </source>
</evidence>
<dbReference type="STRING" id="1720063.SAMN05216217_10239"/>
<protein>
    <submittedName>
        <fullName evidence="2">Uncharacterized lipoprotein</fullName>
    </submittedName>
</protein>